<protein>
    <recommendedName>
        <fullName evidence="5">Aldose 1-epimerase</fullName>
    </recommendedName>
</protein>
<keyword evidence="3" id="KW-1185">Reference proteome</keyword>
<evidence type="ECO:0000313" key="2">
    <source>
        <dbReference type="EMBL" id="AUH03789.1"/>
    </source>
</evidence>
<dbReference type="RefSeq" id="WP_021017093.1">
    <property type="nucleotide sequence ID" value="NZ_CP025084.1"/>
</dbReference>
<evidence type="ECO:0008006" key="5">
    <source>
        <dbReference type="Google" id="ProtNLM"/>
    </source>
</evidence>
<dbReference type="OrthoDB" id="7335506at2"/>
<dbReference type="GO" id="GO:0005975">
    <property type="term" value="P:carbohydrate metabolic process"/>
    <property type="evidence" value="ECO:0007669"/>
    <property type="project" value="InterPro"/>
</dbReference>
<evidence type="ECO:0000313" key="4">
    <source>
        <dbReference type="Proteomes" id="UP000233778"/>
    </source>
</evidence>
<reference evidence="2" key="2">
    <citation type="submission" date="2013-09" db="EMBL/GenBank/DDBJ databases">
        <authorList>
            <person name="Wang G."/>
            <person name="Yang Y."/>
            <person name="Su Y."/>
        </authorList>
    </citation>
    <scope>NUCLEOTIDE SEQUENCE</scope>
    <source>
        <strain evidence="2">ATCC 39006</strain>
    </source>
</reference>
<sequence>MKTTRSVILNSHDGLLCAEVGSAGGMLNALTFRPGTPQAISVLYRAHWLDNPQVCAGQPPLMHRLAGEWVGVPFGHTEQDDHGYYHHAPHGLPVNGEWEITAIENNRAQLNFHFPQDYPLAELQRTIMLAENGCVDFSLTLTARQDCRLPVGLHPIFPVGGNAGEVELEIDNMAQGIVYPQATEAGISQLKPLALFDDLTAIPSLQGHTLDISQLPLPFATEEIVQINQPVSGVTLRYPRRQFCVSLQWDSEILPHCLLWISNGGRSMSPWDGKNYCLGIEPICSAWDLGPGSLKENAINQMGYPTALSIRAEQPVTIYYRLICQSLNGN</sequence>
<dbReference type="Proteomes" id="UP000017700">
    <property type="component" value="Chromosome"/>
</dbReference>
<dbReference type="GO" id="GO:0030246">
    <property type="term" value="F:carbohydrate binding"/>
    <property type="evidence" value="ECO:0007669"/>
    <property type="project" value="InterPro"/>
</dbReference>
<dbReference type="EMBL" id="CP025084">
    <property type="protein sequence ID" value="AUH03789.1"/>
    <property type="molecule type" value="Genomic_DNA"/>
</dbReference>
<evidence type="ECO:0000313" key="3">
    <source>
        <dbReference type="Proteomes" id="UP000017700"/>
    </source>
</evidence>
<organism evidence="2 3">
    <name type="scientific">Serratia sp. (strain ATCC 39006)</name>
    <name type="common">Prodigiosinella confusarubida</name>
    <dbReference type="NCBI Taxonomy" id="104623"/>
    <lineage>
        <taxon>Bacteria</taxon>
        <taxon>Pseudomonadati</taxon>
        <taxon>Pseudomonadota</taxon>
        <taxon>Gammaproteobacteria</taxon>
        <taxon>Enterobacterales</taxon>
        <taxon>Pectobacteriaceae</taxon>
        <taxon>Prodigiosinella</taxon>
    </lineage>
</organism>
<dbReference type="KEGG" id="serq:CWC46_06350"/>
<dbReference type="AlphaFoldDB" id="A0A2I5TGV9"/>
<dbReference type="InterPro" id="IPR011013">
    <property type="entry name" value="Gal_mutarotase_sf_dom"/>
</dbReference>
<gene>
    <name evidence="1" type="ORF">CWC46_06350</name>
    <name evidence="2" type="ORF">Ser39006_006355</name>
</gene>
<dbReference type="KEGG" id="sera:Ser39006_006355"/>
<reference evidence="2" key="4">
    <citation type="submission" date="2017-11" db="EMBL/GenBank/DDBJ databases">
        <title>Complete genome sequence of Serratia sp. ATCC 39006.</title>
        <authorList>
            <person name="Hampton H.G."/>
            <person name="Jackson S.A."/>
            <person name="Jauregui R."/>
            <person name="Poulter G.T.M."/>
            <person name="Salmond G.P.C."/>
            <person name="Fineran P.C."/>
        </authorList>
    </citation>
    <scope>NUCLEOTIDE SEQUENCE</scope>
    <source>
        <strain evidence="2">ATCC 39006</strain>
    </source>
</reference>
<proteinExistence type="predicted"/>
<dbReference type="SUPFAM" id="SSF74650">
    <property type="entry name" value="Galactose mutarotase-like"/>
    <property type="match status" value="1"/>
</dbReference>
<accession>A0A2I5TGV9</accession>
<dbReference type="GO" id="GO:0003824">
    <property type="term" value="F:catalytic activity"/>
    <property type="evidence" value="ECO:0007669"/>
    <property type="project" value="InterPro"/>
</dbReference>
<dbReference type="InterPro" id="IPR014718">
    <property type="entry name" value="GH-type_carb-bd"/>
</dbReference>
<dbReference type="Proteomes" id="UP000233778">
    <property type="component" value="Chromosome"/>
</dbReference>
<name>A0A2I5TGV9_SERS3</name>
<reference evidence="2 3" key="1">
    <citation type="journal article" date="2013" name="Genome Announc.">
        <title>Draft genome sequence of Serratia sp. strain ATCC 39006, a model bacterium for analysis of the biosynthesis and regulation of prodigiosin, a carbapenem, and gas vesicles.</title>
        <authorList>
            <person name="Fineran P.C."/>
            <person name="Iglesias Cans M.C."/>
            <person name="Ramsay J.P."/>
            <person name="Wilf N.M."/>
            <person name="Cossyleon D."/>
            <person name="McNeil M.B."/>
            <person name="Williamson N.R."/>
            <person name="Monson R.E."/>
            <person name="Becher S.A."/>
            <person name="Stanton J.A."/>
            <person name="Brugger K."/>
            <person name="Brown S.D."/>
            <person name="Salmond G.P."/>
        </authorList>
    </citation>
    <scope>NUCLEOTIDE SEQUENCE [LARGE SCALE GENOMIC DNA]</scope>
    <source>
        <strain evidence="2">ATCC 39006</strain>
        <strain evidence="3">ATCC 39006 / SC 11482</strain>
    </source>
</reference>
<dbReference type="STRING" id="104623.Ser39006_03833"/>
<dbReference type="Gene3D" id="2.70.98.10">
    <property type="match status" value="1"/>
</dbReference>
<dbReference type="EMBL" id="CP025085">
    <property type="protein sequence ID" value="AUG99471.1"/>
    <property type="molecule type" value="Genomic_DNA"/>
</dbReference>
<reference evidence="1 4" key="3">
    <citation type="submission" date="2017-11" db="EMBL/GenBank/DDBJ databases">
        <title>Complete genome sequence of Serratia sp. ATCC 39006 LacA.</title>
        <authorList>
            <person name="Hampton H.G."/>
            <person name="Jackson S.A."/>
            <person name="Jauregui R."/>
            <person name="Poulter G.T.M."/>
            <person name="Salmond G.P.C."/>
            <person name="Fineran P.C."/>
        </authorList>
    </citation>
    <scope>NUCLEOTIDE SEQUENCE [LARGE SCALE GENOMIC DNA]</scope>
    <source>
        <strain evidence="1 4">ATCC 39006</strain>
    </source>
</reference>
<evidence type="ECO:0000313" key="1">
    <source>
        <dbReference type="EMBL" id="AUG99471.1"/>
    </source>
</evidence>